<name>A0A1G9CY14_9BACT</name>
<dbReference type="STRING" id="246191.SAMN05660337_0836"/>
<evidence type="ECO:0008006" key="3">
    <source>
        <dbReference type="Google" id="ProtNLM"/>
    </source>
</evidence>
<dbReference type="EMBL" id="FNGA01000001">
    <property type="protein sequence ID" value="SDK56547.1"/>
    <property type="molecule type" value="Genomic_DNA"/>
</dbReference>
<dbReference type="AlphaFoldDB" id="A0A1G9CY14"/>
<reference evidence="2" key="1">
    <citation type="submission" date="2016-10" db="EMBL/GenBank/DDBJ databases">
        <authorList>
            <person name="Varghese N."/>
            <person name="Submissions S."/>
        </authorList>
    </citation>
    <scope>NUCLEOTIDE SEQUENCE [LARGE SCALE GENOMIC DNA]</scope>
    <source>
        <strain evidence="2">DSM 16995</strain>
    </source>
</reference>
<sequence>MIFMNKIVLLSIVFVLIFCLPVDCSADKISLRMPSYSEGFHEYYYELIETALTNAGHEVVIEGVVDLPHLRELRMLSRGCLDILWLVRTPERDKTYIPIPVPLTNGLFGKRVLLVPAEDLNAYKDVKTLQDFCNLNKVGGLGSNCFDAGVWKENKLPCQEVANWRCLYNMIAKRSRGLDYFSRGFNEVIDDVKAHDALVIEPHLLLEYNRDVVFYLSPQKAHLKPIIEEALLCAKSSGLLDKLIRKYWADNFEILKPEGRTVIKLKNIEKL</sequence>
<proteinExistence type="predicted"/>
<accession>A0A1G9CY14</accession>
<protein>
    <recommendedName>
        <fullName evidence="3">Extracellular solute-binding protein, family 3</fullName>
    </recommendedName>
</protein>
<dbReference type="Proteomes" id="UP000199053">
    <property type="component" value="Unassembled WGS sequence"/>
</dbReference>
<keyword evidence="2" id="KW-1185">Reference proteome</keyword>
<gene>
    <name evidence="1" type="ORF">SAMN05660337_0836</name>
</gene>
<evidence type="ECO:0000313" key="2">
    <source>
        <dbReference type="Proteomes" id="UP000199053"/>
    </source>
</evidence>
<dbReference type="SUPFAM" id="SSF53850">
    <property type="entry name" value="Periplasmic binding protein-like II"/>
    <property type="match status" value="1"/>
</dbReference>
<evidence type="ECO:0000313" key="1">
    <source>
        <dbReference type="EMBL" id="SDK56547.1"/>
    </source>
</evidence>
<organism evidence="1 2">
    <name type="scientific">Maridesulfovibrio ferrireducens</name>
    <dbReference type="NCBI Taxonomy" id="246191"/>
    <lineage>
        <taxon>Bacteria</taxon>
        <taxon>Pseudomonadati</taxon>
        <taxon>Thermodesulfobacteriota</taxon>
        <taxon>Desulfovibrionia</taxon>
        <taxon>Desulfovibrionales</taxon>
        <taxon>Desulfovibrionaceae</taxon>
        <taxon>Maridesulfovibrio</taxon>
    </lineage>
</organism>